<organism evidence="5">
    <name type="scientific">hydrothermal vent metagenome</name>
    <dbReference type="NCBI Taxonomy" id="652676"/>
    <lineage>
        <taxon>unclassified sequences</taxon>
        <taxon>metagenomes</taxon>
        <taxon>ecological metagenomes</taxon>
    </lineage>
</organism>
<reference evidence="5" key="1">
    <citation type="submission" date="2016-10" db="EMBL/GenBank/DDBJ databases">
        <authorList>
            <person name="de Groot N.N."/>
        </authorList>
    </citation>
    <scope>NUCLEOTIDE SEQUENCE</scope>
</reference>
<dbReference type="CDD" id="cd07036">
    <property type="entry name" value="TPP_PYR_E1-PDHc-beta_like"/>
    <property type="match status" value="1"/>
</dbReference>
<dbReference type="InterPro" id="IPR033248">
    <property type="entry name" value="Transketolase_C"/>
</dbReference>
<evidence type="ECO:0000256" key="2">
    <source>
        <dbReference type="ARBA" id="ARBA00023002"/>
    </source>
</evidence>
<gene>
    <name evidence="5" type="ORF">MNB_SM-4-9</name>
</gene>
<dbReference type="InterPro" id="IPR009014">
    <property type="entry name" value="Transketo_C/PFOR_II"/>
</dbReference>
<sequence length="325" mass="36158">MLYREAINLAIDETMSEDTNIILLGEDIADVGGTFRVTEGLLKKYGKSRVIDTPIAELSIVGNAIGMAIGGLRPVVELMTANFSLLAFDQIVNHMAKLPFMSAGKIRLPLVLRMPQGVSKQLGAQHSENYENMLSSIPGLFVFAVSSPNYAYHALKKAIKMDDPVIFIEHELLYNKKEEIDRSSDLDPFKARIIKEGTDITIISYLKMLDDTASVLEEIEKELNCSCELIDLCSLNPVDFKSLEISIKKTGRLIMIEEGHRMGSYGAQIISWAVEELFYFLDAAPLRLCGENVPIAYNRKLELASIPTPKSIKKDIINWGTNNGL</sequence>
<dbReference type="GO" id="GO:0004739">
    <property type="term" value="F:pyruvate dehydrogenase (acetyl-transferring) activity"/>
    <property type="evidence" value="ECO:0007669"/>
    <property type="project" value="UniProtKB-EC"/>
</dbReference>
<accession>A0A1W1BSM8</accession>
<dbReference type="Gene3D" id="3.40.50.920">
    <property type="match status" value="1"/>
</dbReference>
<evidence type="ECO:0000313" key="5">
    <source>
        <dbReference type="EMBL" id="SFV56598.1"/>
    </source>
</evidence>
<keyword evidence="2 5" id="KW-0560">Oxidoreductase</keyword>
<proteinExistence type="predicted"/>
<feature type="domain" description="Transketolase-like pyrimidine-binding" evidence="4">
    <location>
        <begin position="1"/>
        <end position="176"/>
    </location>
</feature>
<dbReference type="PANTHER" id="PTHR43257">
    <property type="entry name" value="PYRUVATE DEHYDROGENASE E1 COMPONENT BETA SUBUNIT"/>
    <property type="match status" value="1"/>
</dbReference>
<dbReference type="EMBL" id="FPHF01000035">
    <property type="protein sequence ID" value="SFV56598.1"/>
    <property type="molecule type" value="Genomic_DNA"/>
</dbReference>
<dbReference type="FunFam" id="3.40.50.970:FF:000001">
    <property type="entry name" value="Pyruvate dehydrogenase E1 beta subunit"/>
    <property type="match status" value="1"/>
</dbReference>
<dbReference type="PANTHER" id="PTHR43257:SF2">
    <property type="entry name" value="PYRUVATE DEHYDROGENASE E1 COMPONENT SUBUNIT BETA"/>
    <property type="match status" value="1"/>
</dbReference>
<dbReference type="Pfam" id="PF02779">
    <property type="entry name" value="Transket_pyr"/>
    <property type="match status" value="1"/>
</dbReference>
<dbReference type="InterPro" id="IPR029061">
    <property type="entry name" value="THDP-binding"/>
</dbReference>
<keyword evidence="5" id="KW-0670">Pyruvate</keyword>
<dbReference type="SUPFAM" id="SSF52922">
    <property type="entry name" value="TK C-terminal domain-like"/>
    <property type="match status" value="1"/>
</dbReference>
<dbReference type="Gene3D" id="3.40.50.970">
    <property type="match status" value="1"/>
</dbReference>
<dbReference type="Pfam" id="PF02780">
    <property type="entry name" value="Transketolase_C"/>
    <property type="match status" value="1"/>
</dbReference>
<dbReference type="SUPFAM" id="SSF52518">
    <property type="entry name" value="Thiamin diphosphate-binding fold (THDP-binding)"/>
    <property type="match status" value="1"/>
</dbReference>
<evidence type="ECO:0000256" key="1">
    <source>
        <dbReference type="ARBA" id="ARBA00001964"/>
    </source>
</evidence>
<protein>
    <submittedName>
        <fullName evidence="5">Pyruvate dehydrogenase E1 component beta subunit</fullName>
        <ecNumber evidence="5">1.2.4.1</ecNumber>
    </submittedName>
</protein>
<comment type="cofactor">
    <cofactor evidence="1">
        <name>thiamine diphosphate</name>
        <dbReference type="ChEBI" id="CHEBI:58937"/>
    </cofactor>
</comment>
<dbReference type="EC" id="1.2.4.1" evidence="5"/>
<evidence type="ECO:0000256" key="3">
    <source>
        <dbReference type="ARBA" id="ARBA00023052"/>
    </source>
</evidence>
<dbReference type="SMART" id="SM00861">
    <property type="entry name" value="Transket_pyr"/>
    <property type="match status" value="1"/>
</dbReference>
<dbReference type="InterPro" id="IPR005475">
    <property type="entry name" value="Transketolase-like_Pyr-bd"/>
</dbReference>
<evidence type="ECO:0000259" key="4">
    <source>
        <dbReference type="SMART" id="SM00861"/>
    </source>
</evidence>
<name>A0A1W1BSM8_9ZZZZ</name>
<keyword evidence="3" id="KW-0786">Thiamine pyrophosphate</keyword>
<dbReference type="AlphaFoldDB" id="A0A1W1BSM8"/>